<comment type="caution">
    <text evidence="1">The sequence shown here is derived from an EMBL/GenBank/DDBJ whole genome shotgun (WGS) entry which is preliminary data.</text>
</comment>
<name>A0A412C5B0_MEDGN</name>
<evidence type="ECO:0000313" key="4">
    <source>
        <dbReference type="Proteomes" id="UP000283834"/>
    </source>
</evidence>
<evidence type="ECO:0000313" key="5">
    <source>
        <dbReference type="Proteomes" id="UP000283981"/>
    </source>
</evidence>
<evidence type="ECO:0000313" key="6">
    <source>
        <dbReference type="Proteomes" id="UP000286137"/>
    </source>
</evidence>
<dbReference type="EMBL" id="QRWQ01000012">
    <property type="protein sequence ID" value="RGT37398.1"/>
    <property type="molecule type" value="Genomic_DNA"/>
</dbReference>
<dbReference type="EMBL" id="QRTJ01000011">
    <property type="protein sequence ID" value="RGQ68425.1"/>
    <property type="molecule type" value="Genomic_DNA"/>
</dbReference>
<dbReference type="AlphaFoldDB" id="A0A412C5B0"/>
<dbReference type="RefSeq" id="WP_118013576.1">
    <property type="nucleotide sequence ID" value="NZ_BAABXJ010000001.1"/>
</dbReference>
<protein>
    <submittedName>
        <fullName evidence="1">Uncharacterized protein</fullName>
    </submittedName>
</protein>
<sequence>MDFSYTTHFIYQSCITRVQKELERKKLHQISIYPSDKTLVSTFFNYMKYIEKGKPPKNNPYLLPKRLIKNENTDSGEPYGIVPTLGMEKFEVLWGKKDTEFLDHLELIFKYLILDIKENLQTKFPNIILVLYDYVPFAKYSTLLRIKKDNCISLLHTFGVYDEMVLPEKMDSYFFEAVQFTYDKKGFKEDFEKIFFEFASQLKSFINLPSKLKKFVESDFYDLFNKYKPSSDSLGLRVKELIEKDLVLGLELINSSKDSSNTLPKYYMWELNYASSKYIVQLENIQKKYFIFNTEKVWDF</sequence>
<accession>A0A412C5B0</accession>
<dbReference type="EMBL" id="QRIS01000034">
    <property type="protein sequence ID" value="RHG79948.1"/>
    <property type="molecule type" value="Genomic_DNA"/>
</dbReference>
<evidence type="ECO:0000313" key="3">
    <source>
        <dbReference type="EMBL" id="RHG79948.1"/>
    </source>
</evidence>
<evidence type="ECO:0000313" key="1">
    <source>
        <dbReference type="EMBL" id="RGQ68425.1"/>
    </source>
</evidence>
<dbReference type="Proteomes" id="UP000286137">
    <property type="component" value="Unassembled WGS sequence"/>
</dbReference>
<reference evidence="4 5" key="1">
    <citation type="submission" date="2018-08" db="EMBL/GenBank/DDBJ databases">
        <title>A genome reference for cultivated species of the human gut microbiota.</title>
        <authorList>
            <person name="Zou Y."/>
            <person name="Xue W."/>
            <person name="Luo G."/>
        </authorList>
    </citation>
    <scope>NUCLEOTIDE SEQUENCE [LARGE SCALE GENOMIC DNA]</scope>
    <source>
        <strain evidence="2 4">AF19-16AC</strain>
        <strain evidence="1 6">AF27-4BH</strain>
        <strain evidence="3 5">AM21-18</strain>
    </source>
</reference>
<evidence type="ECO:0000313" key="2">
    <source>
        <dbReference type="EMBL" id="RGT37398.1"/>
    </source>
</evidence>
<dbReference type="Proteomes" id="UP000283981">
    <property type="component" value="Unassembled WGS sequence"/>
</dbReference>
<organism evidence="1 6">
    <name type="scientific">Mediterraneibacter gnavus</name>
    <name type="common">Ruminococcus gnavus</name>
    <dbReference type="NCBI Taxonomy" id="33038"/>
    <lineage>
        <taxon>Bacteria</taxon>
        <taxon>Bacillati</taxon>
        <taxon>Bacillota</taxon>
        <taxon>Clostridia</taxon>
        <taxon>Lachnospirales</taxon>
        <taxon>Lachnospiraceae</taxon>
        <taxon>Mediterraneibacter</taxon>
    </lineage>
</organism>
<dbReference type="Proteomes" id="UP000283834">
    <property type="component" value="Unassembled WGS sequence"/>
</dbReference>
<gene>
    <name evidence="3" type="ORF">DW243_15600</name>
    <name evidence="2" type="ORF">DWX36_12245</name>
    <name evidence="1" type="ORF">DWY88_07650</name>
</gene>
<proteinExistence type="predicted"/>